<evidence type="ECO:0000313" key="2">
    <source>
        <dbReference type="EMBL" id="MFD0885814.1"/>
    </source>
</evidence>
<dbReference type="Gene3D" id="2.80.10.50">
    <property type="match status" value="1"/>
</dbReference>
<dbReference type="EMBL" id="JBHTHX010000441">
    <property type="protein sequence ID" value="MFD0885814.1"/>
    <property type="molecule type" value="Genomic_DNA"/>
</dbReference>
<dbReference type="Pfam" id="PF00652">
    <property type="entry name" value="Ricin_B_lectin"/>
    <property type="match status" value="1"/>
</dbReference>
<comment type="caution">
    <text evidence="2">The sequence shown here is derived from an EMBL/GenBank/DDBJ whole genome shotgun (WGS) entry which is preliminary data.</text>
</comment>
<name>A0ABW3DPR5_9ACTN</name>
<gene>
    <name evidence="2" type="ORF">ACFQ08_14790</name>
</gene>
<dbReference type="InterPro" id="IPR000772">
    <property type="entry name" value="Ricin_B_lectin"/>
</dbReference>
<dbReference type="CDD" id="cd00161">
    <property type="entry name" value="beta-trefoil_Ricin-like"/>
    <property type="match status" value="1"/>
</dbReference>
<sequence length="89" mass="10035">EVCLDTTNSRADNTNVRLWSCLNHPNQKWVIQGGQIKVEDTIGSGREVCLDTTNSRADNTNVRLWSCLNHPNQKWVIQGGQIKVEDTLT</sequence>
<evidence type="ECO:0000313" key="3">
    <source>
        <dbReference type="Proteomes" id="UP001597024"/>
    </source>
</evidence>
<proteinExistence type="predicted"/>
<evidence type="ECO:0000259" key="1">
    <source>
        <dbReference type="Pfam" id="PF00652"/>
    </source>
</evidence>
<dbReference type="Proteomes" id="UP001597024">
    <property type="component" value="Unassembled WGS sequence"/>
</dbReference>
<organism evidence="2 3">
    <name type="scientific">Streptosporangium algeriense</name>
    <dbReference type="NCBI Taxonomy" id="1682748"/>
    <lineage>
        <taxon>Bacteria</taxon>
        <taxon>Bacillati</taxon>
        <taxon>Actinomycetota</taxon>
        <taxon>Actinomycetes</taxon>
        <taxon>Streptosporangiales</taxon>
        <taxon>Streptosporangiaceae</taxon>
        <taxon>Streptosporangium</taxon>
    </lineage>
</organism>
<feature type="non-terminal residue" evidence="2">
    <location>
        <position position="1"/>
    </location>
</feature>
<dbReference type="InterPro" id="IPR035992">
    <property type="entry name" value="Ricin_B-like_lectins"/>
</dbReference>
<accession>A0ABW3DPR5</accession>
<protein>
    <submittedName>
        <fullName evidence="2">RICIN domain-containing protein</fullName>
    </submittedName>
</protein>
<reference evidence="3" key="1">
    <citation type="journal article" date="2019" name="Int. J. Syst. Evol. Microbiol.">
        <title>The Global Catalogue of Microorganisms (GCM) 10K type strain sequencing project: providing services to taxonomists for standard genome sequencing and annotation.</title>
        <authorList>
            <consortium name="The Broad Institute Genomics Platform"/>
            <consortium name="The Broad Institute Genome Sequencing Center for Infectious Disease"/>
            <person name="Wu L."/>
            <person name="Ma J."/>
        </authorList>
    </citation>
    <scope>NUCLEOTIDE SEQUENCE [LARGE SCALE GENOMIC DNA]</scope>
    <source>
        <strain evidence="3">CCUG 62974</strain>
    </source>
</reference>
<dbReference type="SUPFAM" id="SSF50370">
    <property type="entry name" value="Ricin B-like lectins"/>
    <property type="match status" value="1"/>
</dbReference>
<feature type="domain" description="Ricin B lectin" evidence="1">
    <location>
        <begin position="2"/>
        <end position="82"/>
    </location>
</feature>
<keyword evidence="3" id="KW-1185">Reference proteome</keyword>
<dbReference type="PROSITE" id="PS50231">
    <property type="entry name" value="RICIN_B_LECTIN"/>
    <property type="match status" value="1"/>
</dbReference>